<keyword evidence="1" id="KW-0677">Repeat</keyword>
<keyword evidence="2" id="KW-0106">Calcium</keyword>
<evidence type="ECO:0000256" key="3">
    <source>
        <dbReference type="ARBA" id="ARBA00023123"/>
    </source>
</evidence>
<dbReference type="GO" id="GO:0016459">
    <property type="term" value="C:myosin complex"/>
    <property type="evidence" value="ECO:0007669"/>
    <property type="project" value="UniProtKB-KW"/>
</dbReference>
<evidence type="ECO:0000256" key="5">
    <source>
        <dbReference type="ARBA" id="ARBA00023179"/>
    </source>
</evidence>
<proteinExistence type="predicted"/>
<keyword evidence="5" id="KW-0514">Muscle protein</keyword>
<dbReference type="SMART" id="SM00054">
    <property type="entry name" value="EFh"/>
    <property type="match status" value="3"/>
</dbReference>
<reference evidence="8 9" key="1">
    <citation type="journal article" date="2017" name="Nat. Ecol. Evol.">
        <title>Scallop genome provides insights into evolution of bilaterian karyotype and development.</title>
        <authorList>
            <person name="Wang S."/>
            <person name="Zhang J."/>
            <person name="Jiao W."/>
            <person name="Li J."/>
            <person name="Xun X."/>
            <person name="Sun Y."/>
            <person name="Guo X."/>
            <person name="Huan P."/>
            <person name="Dong B."/>
            <person name="Zhang L."/>
            <person name="Hu X."/>
            <person name="Sun X."/>
            <person name="Wang J."/>
            <person name="Zhao C."/>
            <person name="Wang Y."/>
            <person name="Wang D."/>
            <person name="Huang X."/>
            <person name="Wang R."/>
            <person name="Lv J."/>
            <person name="Li Y."/>
            <person name="Zhang Z."/>
            <person name="Liu B."/>
            <person name="Lu W."/>
            <person name="Hui Y."/>
            <person name="Liang J."/>
            <person name="Zhou Z."/>
            <person name="Hou R."/>
            <person name="Li X."/>
            <person name="Liu Y."/>
            <person name="Li H."/>
            <person name="Ning X."/>
            <person name="Lin Y."/>
            <person name="Zhao L."/>
            <person name="Xing Q."/>
            <person name="Dou J."/>
            <person name="Li Y."/>
            <person name="Mao J."/>
            <person name="Guo H."/>
            <person name="Dou H."/>
            <person name="Li T."/>
            <person name="Mu C."/>
            <person name="Jiang W."/>
            <person name="Fu Q."/>
            <person name="Fu X."/>
            <person name="Miao Y."/>
            <person name="Liu J."/>
            <person name="Yu Q."/>
            <person name="Li R."/>
            <person name="Liao H."/>
            <person name="Li X."/>
            <person name="Kong Y."/>
            <person name="Jiang Z."/>
            <person name="Chourrout D."/>
            <person name="Li R."/>
            <person name="Bao Z."/>
        </authorList>
    </citation>
    <scope>NUCLEOTIDE SEQUENCE [LARGE SCALE GENOMIC DNA]</scope>
    <source>
        <strain evidence="8 9">PY_sf001</strain>
    </source>
</reference>
<dbReference type="InterPro" id="IPR011992">
    <property type="entry name" value="EF-hand-dom_pair"/>
</dbReference>
<feature type="domain" description="EF-hand" evidence="7">
    <location>
        <begin position="24"/>
        <end position="59"/>
    </location>
</feature>
<feature type="domain" description="EF-hand" evidence="7">
    <location>
        <begin position="132"/>
        <end position="167"/>
    </location>
</feature>
<dbReference type="PROSITE" id="PS00018">
    <property type="entry name" value="EF_HAND_1"/>
    <property type="match status" value="1"/>
</dbReference>
<evidence type="ECO:0000256" key="1">
    <source>
        <dbReference type="ARBA" id="ARBA00022737"/>
    </source>
</evidence>
<dbReference type="STRING" id="6573.A0A210R0B9"/>
<dbReference type="Pfam" id="PF13499">
    <property type="entry name" value="EF-hand_7"/>
    <property type="match status" value="1"/>
</dbReference>
<keyword evidence="9" id="KW-1185">Reference proteome</keyword>
<evidence type="ECO:0000313" key="9">
    <source>
        <dbReference type="Proteomes" id="UP000242188"/>
    </source>
</evidence>
<feature type="domain" description="EF-hand" evidence="7">
    <location>
        <begin position="96"/>
        <end position="131"/>
    </location>
</feature>
<dbReference type="InterPro" id="IPR002048">
    <property type="entry name" value="EF_hand_dom"/>
</dbReference>
<dbReference type="PROSITE" id="PS50222">
    <property type="entry name" value="EF_HAND_2"/>
    <property type="match status" value="3"/>
</dbReference>
<dbReference type="CDD" id="cd00051">
    <property type="entry name" value="EFh"/>
    <property type="match status" value="1"/>
</dbReference>
<name>A0A210R0B9_MIZYE</name>
<evidence type="ECO:0000256" key="4">
    <source>
        <dbReference type="ARBA" id="ARBA00023175"/>
    </source>
</evidence>
<comment type="caution">
    <text evidence="8">The sequence shown here is derived from an EMBL/GenBank/DDBJ whole genome shotgun (WGS) entry which is preliminary data.</text>
</comment>
<dbReference type="PANTHER" id="PTHR23049">
    <property type="entry name" value="MYOSIN REGULATORY LIGHT CHAIN 2"/>
    <property type="match status" value="1"/>
</dbReference>
<dbReference type="OrthoDB" id="26525at2759"/>
<dbReference type="AlphaFoldDB" id="A0A210R0B9"/>
<dbReference type="Gene3D" id="1.10.238.10">
    <property type="entry name" value="EF-hand"/>
    <property type="match status" value="1"/>
</dbReference>
<evidence type="ECO:0000259" key="7">
    <source>
        <dbReference type="PROSITE" id="PS50222"/>
    </source>
</evidence>
<comment type="function">
    <text evidence="6">In molluscan muscle, calcium regulation is associated with myosin rather than with actin. Muscle myosin contains two types of light chains: the catalytic light chain, essential for ATPase activity, and the regulatory light chain, a calcium-binding protein responsible for Ca(2+) dependent binding and Ca(2+) dependent Mg-ATPase activity.</text>
</comment>
<organism evidence="8 9">
    <name type="scientific">Mizuhopecten yessoensis</name>
    <name type="common">Japanese scallop</name>
    <name type="synonym">Patinopecten yessoensis</name>
    <dbReference type="NCBI Taxonomy" id="6573"/>
    <lineage>
        <taxon>Eukaryota</taxon>
        <taxon>Metazoa</taxon>
        <taxon>Spiralia</taxon>
        <taxon>Lophotrochozoa</taxon>
        <taxon>Mollusca</taxon>
        <taxon>Bivalvia</taxon>
        <taxon>Autobranchia</taxon>
        <taxon>Pteriomorphia</taxon>
        <taxon>Pectinida</taxon>
        <taxon>Pectinoidea</taxon>
        <taxon>Pectinidae</taxon>
        <taxon>Mizuhopecten</taxon>
    </lineage>
</organism>
<evidence type="ECO:0000313" key="8">
    <source>
        <dbReference type="EMBL" id="OWF54355.1"/>
    </source>
</evidence>
<evidence type="ECO:0000256" key="6">
    <source>
        <dbReference type="ARBA" id="ARBA00049593"/>
    </source>
</evidence>
<keyword evidence="3" id="KW-0518">Myosin</keyword>
<dbReference type="InterPro" id="IPR050403">
    <property type="entry name" value="Myosin_RLC"/>
</dbReference>
<dbReference type="GO" id="GO:0005509">
    <property type="term" value="F:calcium ion binding"/>
    <property type="evidence" value="ECO:0007669"/>
    <property type="project" value="InterPro"/>
</dbReference>
<protein>
    <submittedName>
        <fullName evidence="8">EF-hand calcium-binding domain-containing protein 11</fullName>
    </submittedName>
</protein>
<gene>
    <name evidence="8" type="ORF">KP79_PYT10453</name>
</gene>
<dbReference type="InterPro" id="IPR018247">
    <property type="entry name" value="EF_Hand_1_Ca_BS"/>
</dbReference>
<dbReference type="Proteomes" id="UP000242188">
    <property type="component" value="Unassembled WGS sequence"/>
</dbReference>
<dbReference type="SUPFAM" id="SSF47473">
    <property type="entry name" value="EF-hand"/>
    <property type="match status" value="1"/>
</dbReference>
<keyword evidence="4" id="KW-0505">Motor protein</keyword>
<dbReference type="EMBL" id="NEDP02001069">
    <property type="protein sequence ID" value="OWF54355.1"/>
    <property type="molecule type" value="Genomic_DNA"/>
</dbReference>
<accession>A0A210R0B9</accession>
<dbReference type="FunFam" id="1.10.238.10:FF:000001">
    <property type="entry name" value="Calmodulin 1"/>
    <property type="match status" value="1"/>
</dbReference>
<evidence type="ECO:0000256" key="2">
    <source>
        <dbReference type="ARBA" id="ARBA00022837"/>
    </source>
</evidence>
<sequence length="169" mass="19127">MSGRTGFDLGQYGYRTMPKDLNKEEKRLLSSVFHQVDVGGKGFLSREDLKIAVAEVFGYKPSKLEADHLMESYGDSTGLNLPMFMVAMTEKMSKADQDGEIRHTFMAFDSQCRGFLTAEDLEKAVSCVAPHIPHHSIHSTFRELDRDGDGRVSYKDFDSMMKYNTSEHL</sequence>